<dbReference type="Proteomes" id="UP001501175">
    <property type="component" value="Unassembled WGS sequence"/>
</dbReference>
<name>A0ABP8NG14_9BACT</name>
<dbReference type="EMBL" id="BAABHD010000081">
    <property type="protein sequence ID" value="GAA4466677.1"/>
    <property type="molecule type" value="Genomic_DNA"/>
</dbReference>
<sequence length="88" mass="10775">MRGDDINEQADKNYLLHQKTVLGNQMASISNRLYRLENRLRMFLNRMDEPVNRVMRAHYQSLIQMQQQMLSYTWKLYKQVQDQLKRLE</sequence>
<comment type="caution">
    <text evidence="1">The sequence shown here is derived from an EMBL/GenBank/DDBJ whole genome shotgun (WGS) entry which is preliminary data.</text>
</comment>
<accession>A0ABP8NG14</accession>
<keyword evidence="2" id="KW-1185">Reference proteome</keyword>
<evidence type="ECO:0000313" key="2">
    <source>
        <dbReference type="Proteomes" id="UP001501175"/>
    </source>
</evidence>
<gene>
    <name evidence="1" type="ORF">GCM10023189_49190</name>
</gene>
<proteinExistence type="predicted"/>
<dbReference type="InterPro" id="IPR007616">
    <property type="entry name" value="Herpes_U59/UL88"/>
</dbReference>
<reference evidence="2" key="1">
    <citation type="journal article" date="2019" name="Int. J. Syst. Evol. Microbiol.">
        <title>The Global Catalogue of Microorganisms (GCM) 10K type strain sequencing project: providing services to taxonomists for standard genome sequencing and annotation.</title>
        <authorList>
            <consortium name="The Broad Institute Genomics Platform"/>
            <consortium name="The Broad Institute Genome Sequencing Center for Infectious Disease"/>
            <person name="Wu L."/>
            <person name="Ma J."/>
        </authorList>
    </citation>
    <scope>NUCLEOTIDE SEQUENCE [LARGE SCALE GENOMIC DNA]</scope>
    <source>
        <strain evidence="2">JCM 17927</strain>
    </source>
</reference>
<protein>
    <submittedName>
        <fullName evidence="1">Uncharacterized protein</fullName>
    </submittedName>
</protein>
<organism evidence="1 2">
    <name type="scientific">Nibrella saemangeumensis</name>
    <dbReference type="NCBI Taxonomy" id="1084526"/>
    <lineage>
        <taxon>Bacteria</taxon>
        <taxon>Pseudomonadati</taxon>
        <taxon>Bacteroidota</taxon>
        <taxon>Cytophagia</taxon>
        <taxon>Cytophagales</taxon>
        <taxon>Spirosomataceae</taxon>
        <taxon>Nibrella</taxon>
    </lineage>
</organism>
<dbReference type="Pfam" id="PF04529">
    <property type="entry name" value="Herpes_U59"/>
    <property type="match status" value="1"/>
</dbReference>
<evidence type="ECO:0000313" key="1">
    <source>
        <dbReference type="EMBL" id="GAA4466677.1"/>
    </source>
</evidence>